<feature type="domain" description="N-acetylmuramoyl-L-alanine amidase" evidence="6">
    <location>
        <begin position="51"/>
        <end position="191"/>
    </location>
</feature>
<feature type="domain" description="Peptidoglycan recognition protein family" evidence="7">
    <location>
        <begin position="41"/>
        <end position="185"/>
    </location>
</feature>
<dbReference type="GO" id="GO:0009253">
    <property type="term" value="P:peptidoglycan catabolic process"/>
    <property type="evidence" value="ECO:0007669"/>
    <property type="project" value="InterPro"/>
</dbReference>
<sequence>MRSSSYLIRLSTLCAFVLLLEYAVLAIPIDNTNFINATECPRIVSRKEWKARERRCYEIMPVRPVPYVVVHHGGTDTYCYDQESCSAIVRAYQNFHIDDHNWCDIGYSFLIGEDGNVYEGRGWDGVGAHAPGYNTQSIGICVIGNFTGRLPNAAALKALNDLIACGVSLGKIKNNYNVIGHRQAKATECPGTSFFHKYVKNLPGWTEHPKPRNSTDTKPIVQEDDTDWKSRLESTSNVHVYGYISIIGHVDKDHVPEAISSIKWLYITCQVACSISIVLQVKMYIATTTTLIFATVYVTLVTQEAAANSPNIISRAQWGARAPKSPALNLKLNPAPYVIIHHSTGSRCETQAICQLKVRQFQNDHMNRRNWADIGYNFLVGEDGNVYEGRGWDKQGAHSVSYNKKSIGICIIGDYSDRTPNAAAVQAVTNLIAHGVQNHKIKNDYKLLGHLQTWATNCPGNSLYTMIKSWPNWSANP</sequence>
<evidence type="ECO:0000313" key="8">
    <source>
        <dbReference type="Proteomes" id="UP000504618"/>
    </source>
</evidence>
<keyword evidence="2" id="KW-0399">Innate immunity</keyword>
<evidence type="ECO:0000256" key="5">
    <source>
        <dbReference type="SAM" id="SignalP"/>
    </source>
</evidence>
<feature type="domain" description="N-acetylmuramoyl-L-alanine amidase" evidence="6">
    <location>
        <begin position="325"/>
        <end position="460"/>
    </location>
</feature>
<feature type="region of interest" description="Disordered" evidence="4">
    <location>
        <begin position="206"/>
        <end position="226"/>
    </location>
</feature>
<dbReference type="SUPFAM" id="SSF55846">
    <property type="entry name" value="N-acetylmuramoyl-L-alanine amidase-like"/>
    <property type="match status" value="2"/>
</dbReference>
<dbReference type="GO" id="GO:0008270">
    <property type="term" value="F:zinc ion binding"/>
    <property type="evidence" value="ECO:0007669"/>
    <property type="project" value="InterPro"/>
</dbReference>
<dbReference type="Proteomes" id="UP000504618">
    <property type="component" value="Unplaced"/>
</dbReference>
<dbReference type="SMART" id="SM00644">
    <property type="entry name" value="Ami_2"/>
    <property type="match status" value="2"/>
</dbReference>
<name>A0A6J1PV46_9HYME</name>
<organism evidence="8 9">
    <name type="scientific">Temnothorax curvispinosus</name>
    <dbReference type="NCBI Taxonomy" id="300111"/>
    <lineage>
        <taxon>Eukaryota</taxon>
        <taxon>Metazoa</taxon>
        <taxon>Ecdysozoa</taxon>
        <taxon>Arthropoda</taxon>
        <taxon>Hexapoda</taxon>
        <taxon>Insecta</taxon>
        <taxon>Pterygota</taxon>
        <taxon>Neoptera</taxon>
        <taxon>Endopterygota</taxon>
        <taxon>Hymenoptera</taxon>
        <taxon>Apocrita</taxon>
        <taxon>Aculeata</taxon>
        <taxon>Formicoidea</taxon>
        <taxon>Formicidae</taxon>
        <taxon>Myrmicinae</taxon>
        <taxon>Temnothorax</taxon>
    </lineage>
</organism>
<dbReference type="GO" id="GO:0008745">
    <property type="term" value="F:N-acetylmuramoyl-L-alanine amidase activity"/>
    <property type="evidence" value="ECO:0007669"/>
    <property type="project" value="InterPro"/>
</dbReference>
<protein>
    <submittedName>
        <fullName evidence="9">Uncharacterized protein LOC112455186</fullName>
    </submittedName>
</protein>
<dbReference type="CDD" id="cd06583">
    <property type="entry name" value="PGRP"/>
    <property type="match status" value="2"/>
</dbReference>
<feature type="chain" id="PRO_5026990511" evidence="5">
    <location>
        <begin position="27"/>
        <end position="477"/>
    </location>
</feature>
<keyword evidence="5" id="KW-0732">Signal</keyword>
<evidence type="ECO:0000256" key="3">
    <source>
        <dbReference type="ARBA" id="ARBA00022859"/>
    </source>
</evidence>
<proteinExistence type="inferred from homology"/>
<dbReference type="Pfam" id="PF01510">
    <property type="entry name" value="Amidase_2"/>
    <property type="match status" value="2"/>
</dbReference>
<dbReference type="PANTHER" id="PTHR11022:SF75">
    <property type="entry name" value="PEPTIDOGLYCAN-RECOGNITION PROTEIN SB1-RELATED"/>
    <property type="match status" value="1"/>
</dbReference>
<dbReference type="GeneID" id="112455186"/>
<dbReference type="GO" id="GO:0045087">
    <property type="term" value="P:innate immune response"/>
    <property type="evidence" value="ECO:0007669"/>
    <property type="project" value="UniProtKB-KW"/>
</dbReference>
<dbReference type="OrthoDB" id="10001926at2759"/>
<accession>A0A6J1PV46</accession>
<dbReference type="InterPro" id="IPR036505">
    <property type="entry name" value="Amidase/PGRP_sf"/>
</dbReference>
<evidence type="ECO:0000256" key="1">
    <source>
        <dbReference type="ARBA" id="ARBA00007553"/>
    </source>
</evidence>
<evidence type="ECO:0000259" key="7">
    <source>
        <dbReference type="SMART" id="SM00701"/>
    </source>
</evidence>
<dbReference type="FunFam" id="3.40.80.10:FF:000001">
    <property type="entry name" value="Peptidoglycan recognition protein 1"/>
    <property type="match status" value="2"/>
</dbReference>
<feature type="domain" description="Peptidoglycan recognition protein family" evidence="7">
    <location>
        <begin position="310"/>
        <end position="454"/>
    </location>
</feature>
<comment type="similarity">
    <text evidence="1">Belongs to the N-acetylmuramoyl-L-alanine amidase 2 family.</text>
</comment>
<reference evidence="9" key="1">
    <citation type="submission" date="2025-08" db="UniProtKB">
        <authorList>
            <consortium name="RefSeq"/>
        </authorList>
    </citation>
    <scope>IDENTIFICATION</scope>
    <source>
        <tissue evidence="9">Whole body</tissue>
    </source>
</reference>
<keyword evidence="8" id="KW-1185">Reference proteome</keyword>
<evidence type="ECO:0000259" key="6">
    <source>
        <dbReference type="SMART" id="SM00644"/>
    </source>
</evidence>
<dbReference type="InterPro" id="IPR002502">
    <property type="entry name" value="Amidase_domain"/>
</dbReference>
<dbReference type="PANTHER" id="PTHR11022">
    <property type="entry name" value="PEPTIDOGLYCAN RECOGNITION PROTEIN"/>
    <property type="match status" value="1"/>
</dbReference>
<keyword evidence="3" id="KW-0391">Immunity</keyword>
<gene>
    <name evidence="9" type="primary">LOC112455186</name>
</gene>
<evidence type="ECO:0000313" key="9">
    <source>
        <dbReference type="RefSeq" id="XP_024872730.1"/>
    </source>
</evidence>
<dbReference type="InterPro" id="IPR006619">
    <property type="entry name" value="PGRP_domain_met/bac"/>
</dbReference>
<dbReference type="Gene3D" id="3.40.80.10">
    <property type="entry name" value="Peptidoglycan recognition protein-like"/>
    <property type="match status" value="2"/>
</dbReference>
<dbReference type="InterPro" id="IPR015510">
    <property type="entry name" value="PGRP"/>
</dbReference>
<dbReference type="SMART" id="SM00701">
    <property type="entry name" value="PGRP"/>
    <property type="match status" value="2"/>
</dbReference>
<evidence type="ECO:0000256" key="4">
    <source>
        <dbReference type="SAM" id="MobiDB-lite"/>
    </source>
</evidence>
<dbReference type="RefSeq" id="XP_024872730.1">
    <property type="nucleotide sequence ID" value="XM_025016962.1"/>
</dbReference>
<evidence type="ECO:0000256" key="2">
    <source>
        <dbReference type="ARBA" id="ARBA00022588"/>
    </source>
</evidence>
<feature type="signal peptide" evidence="5">
    <location>
        <begin position="1"/>
        <end position="26"/>
    </location>
</feature>
<dbReference type="AlphaFoldDB" id="A0A6J1PV46"/>